<organism evidence="1 2">
    <name type="scientific">Haemaphysalis longicornis</name>
    <name type="common">Bush tick</name>
    <dbReference type="NCBI Taxonomy" id="44386"/>
    <lineage>
        <taxon>Eukaryota</taxon>
        <taxon>Metazoa</taxon>
        <taxon>Ecdysozoa</taxon>
        <taxon>Arthropoda</taxon>
        <taxon>Chelicerata</taxon>
        <taxon>Arachnida</taxon>
        <taxon>Acari</taxon>
        <taxon>Parasitiformes</taxon>
        <taxon>Ixodida</taxon>
        <taxon>Ixodoidea</taxon>
        <taxon>Ixodidae</taxon>
        <taxon>Haemaphysalinae</taxon>
        <taxon>Haemaphysalis</taxon>
    </lineage>
</organism>
<dbReference type="CDD" id="cd22343">
    <property type="entry name" value="PDDEXK_lambda_exonuclease-like"/>
    <property type="match status" value="1"/>
</dbReference>
<dbReference type="OMA" id="CFERNAR"/>
<dbReference type="SUPFAM" id="SSF52980">
    <property type="entry name" value="Restriction endonuclease-like"/>
    <property type="match status" value="1"/>
</dbReference>
<dbReference type="PANTHER" id="PTHR47526">
    <property type="entry name" value="ATP-DEPENDENT DNA HELICASE"/>
    <property type="match status" value="1"/>
</dbReference>
<gene>
    <name evidence="1" type="ORF">HPB48_000969</name>
</gene>
<dbReference type="InterPro" id="IPR011604">
    <property type="entry name" value="PDDEXK-like_dom_sf"/>
</dbReference>
<keyword evidence="2" id="KW-1185">Reference proteome</keyword>
<dbReference type="InterPro" id="IPR013083">
    <property type="entry name" value="Znf_RING/FYVE/PHD"/>
</dbReference>
<dbReference type="AlphaFoldDB" id="A0A9J6H4L6"/>
<proteinExistence type="predicted"/>
<dbReference type="Gene3D" id="3.30.40.10">
    <property type="entry name" value="Zinc/RING finger domain, C3HC4 (zinc finger)"/>
    <property type="match status" value="1"/>
</dbReference>
<dbReference type="GO" id="GO:0006281">
    <property type="term" value="P:DNA repair"/>
    <property type="evidence" value="ECO:0007669"/>
    <property type="project" value="UniProtKB-ARBA"/>
</dbReference>
<dbReference type="Proteomes" id="UP000821853">
    <property type="component" value="Chromosome 9"/>
</dbReference>
<dbReference type="InterPro" id="IPR011335">
    <property type="entry name" value="Restrct_endonuc-II-like"/>
</dbReference>
<reference evidence="1 2" key="1">
    <citation type="journal article" date="2020" name="Cell">
        <title>Large-Scale Comparative Analyses of Tick Genomes Elucidate Their Genetic Diversity and Vector Capacities.</title>
        <authorList>
            <consortium name="Tick Genome and Microbiome Consortium (TIGMIC)"/>
            <person name="Jia N."/>
            <person name="Wang J."/>
            <person name="Shi W."/>
            <person name="Du L."/>
            <person name="Sun Y."/>
            <person name="Zhan W."/>
            <person name="Jiang J.F."/>
            <person name="Wang Q."/>
            <person name="Zhang B."/>
            <person name="Ji P."/>
            <person name="Bell-Sakyi L."/>
            <person name="Cui X.M."/>
            <person name="Yuan T.T."/>
            <person name="Jiang B.G."/>
            <person name="Yang W.F."/>
            <person name="Lam T.T."/>
            <person name="Chang Q.C."/>
            <person name="Ding S.J."/>
            <person name="Wang X.J."/>
            <person name="Zhu J.G."/>
            <person name="Ruan X.D."/>
            <person name="Zhao L."/>
            <person name="Wei J.T."/>
            <person name="Ye R.Z."/>
            <person name="Que T.C."/>
            <person name="Du C.H."/>
            <person name="Zhou Y.H."/>
            <person name="Cheng J.X."/>
            <person name="Dai P.F."/>
            <person name="Guo W.B."/>
            <person name="Han X.H."/>
            <person name="Huang E.J."/>
            <person name="Li L.F."/>
            <person name="Wei W."/>
            <person name="Gao Y.C."/>
            <person name="Liu J.Z."/>
            <person name="Shao H.Z."/>
            <person name="Wang X."/>
            <person name="Wang C.C."/>
            <person name="Yang T.C."/>
            <person name="Huo Q.B."/>
            <person name="Li W."/>
            <person name="Chen H.Y."/>
            <person name="Chen S.E."/>
            <person name="Zhou L.G."/>
            <person name="Ni X.B."/>
            <person name="Tian J.H."/>
            <person name="Sheng Y."/>
            <person name="Liu T."/>
            <person name="Pan Y.S."/>
            <person name="Xia L.Y."/>
            <person name="Li J."/>
            <person name="Zhao F."/>
            <person name="Cao W.C."/>
        </authorList>
    </citation>
    <scope>NUCLEOTIDE SEQUENCE [LARGE SCALE GENOMIC DNA]</scope>
    <source>
        <strain evidence="1">HaeL-2018</strain>
    </source>
</reference>
<dbReference type="InterPro" id="IPR011011">
    <property type="entry name" value="Znf_FYVE_PHD"/>
</dbReference>
<sequence>MRKQHASFAHSKSGLWLCSEHPYVVASPDASVECVMLRKRHTRGQVPPCSCFERNARSKQKFTFVLSSSIGACSLKRAHAYYYQVQTQMGVCGVAYCDFVVWTPTELHIKRVLKGDTFFQNMLASAVKFFTHVILPELFTECFTTKDTVKPTSSRNKDSFCYCQGPESGKMVACDGDQCSY</sequence>
<dbReference type="PANTHER" id="PTHR47526:SF4">
    <property type="entry name" value="SWIM-TYPE DOMAIN-CONTAINING PROTEIN"/>
    <property type="match status" value="1"/>
</dbReference>
<evidence type="ECO:0000313" key="1">
    <source>
        <dbReference type="EMBL" id="KAH9381985.1"/>
    </source>
</evidence>
<dbReference type="SUPFAM" id="SSF57903">
    <property type="entry name" value="FYVE/PHD zinc finger"/>
    <property type="match status" value="1"/>
</dbReference>
<accession>A0A9J6H4L6</accession>
<name>A0A9J6H4L6_HAELO</name>
<evidence type="ECO:0000313" key="2">
    <source>
        <dbReference type="Proteomes" id="UP000821853"/>
    </source>
</evidence>
<dbReference type="OrthoDB" id="6514066at2759"/>
<dbReference type="Gene3D" id="3.90.320.10">
    <property type="match status" value="1"/>
</dbReference>
<protein>
    <submittedName>
        <fullName evidence="1">Uncharacterized protein</fullName>
    </submittedName>
</protein>
<comment type="caution">
    <text evidence="1">The sequence shown here is derived from an EMBL/GenBank/DDBJ whole genome shotgun (WGS) entry which is preliminary data.</text>
</comment>
<dbReference type="EMBL" id="JABSTR010000011">
    <property type="protein sequence ID" value="KAH9381985.1"/>
    <property type="molecule type" value="Genomic_DNA"/>
</dbReference>
<dbReference type="VEuPathDB" id="VectorBase:HLOH_043965"/>